<keyword evidence="2" id="KW-1185">Reference proteome</keyword>
<sequence length="76" mass="8805">MIDWQAICIPKWWLENKCIRQGAQRLPTVMRSRVTESPRYQICNSRRRRHQDGFYSGCVMLAPGNAPPMLSTVKLG</sequence>
<dbReference type="Proteomes" id="UP000324222">
    <property type="component" value="Unassembled WGS sequence"/>
</dbReference>
<organism evidence="1 2">
    <name type="scientific">Portunus trituberculatus</name>
    <name type="common">Swimming crab</name>
    <name type="synonym">Neptunus trituberculatus</name>
    <dbReference type="NCBI Taxonomy" id="210409"/>
    <lineage>
        <taxon>Eukaryota</taxon>
        <taxon>Metazoa</taxon>
        <taxon>Ecdysozoa</taxon>
        <taxon>Arthropoda</taxon>
        <taxon>Crustacea</taxon>
        <taxon>Multicrustacea</taxon>
        <taxon>Malacostraca</taxon>
        <taxon>Eumalacostraca</taxon>
        <taxon>Eucarida</taxon>
        <taxon>Decapoda</taxon>
        <taxon>Pleocyemata</taxon>
        <taxon>Brachyura</taxon>
        <taxon>Eubrachyura</taxon>
        <taxon>Portunoidea</taxon>
        <taxon>Portunidae</taxon>
        <taxon>Portuninae</taxon>
        <taxon>Portunus</taxon>
    </lineage>
</organism>
<accession>A0A5B7JR92</accession>
<dbReference type="EMBL" id="VSRR010117944">
    <property type="protein sequence ID" value="MPC99340.1"/>
    <property type="molecule type" value="Genomic_DNA"/>
</dbReference>
<name>A0A5B7JR92_PORTR</name>
<evidence type="ECO:0000313" key="2">
    <source>
        <dbReference type="Proteomes" id="UP000324222"/>
    </source>
</evidence>
<evidence type="ECO:0000313" key="1">
    <source>
        <dbReference type="EMBL" id="MPC99340.1"/>
    </source>
</evidence>
<comment type="caution">
    <text evidence="1">The sequence shown here is derived from an EMBL/GenBank/DDBJ whole genome shotgun (WGS) entry which is preliminary data.</text>
</comment>
<proteinExistence type="predicted"/>
<gene>
    <name evidence="1" type="ORF">E2C01_094749</name>
</gene>
<protein>
    <submittedName>
        <fullName evidence="1">Uncharacterized protein</fullName>
    </submittedName>
</protein>
<dbReference type="AlphaFoldDB" id="A0A5B7JR92"/>
<reference evidence="1 2" key="1">
    <citation type="submission" date="2019-05" db="EMBL/GenBank/DDBJ databases">
        <title>Another draft genome of Portunus trituberculatus and its Hox gene families provides insights of decapod evolution.</title>
        <authorList>
            <person name="Jeong J.-H."/>
            <person name="Song I."/>
            <person name="Kim S."/>
            <person name="Choi T."/>
            <person name="Kim D."/>
            <person name="Ryu S."/>
            <person name="Kim W."/>
        </authorList>
    </citation>
    <scope>NUCLEOTIDE SEQUENCE [LARGE SCALE GENOMIC DNA]</scope>
    <source>
        <tissue evidence="1">Muscle</tissue>
    </source>
</reference>